<evidence type="ECO:0000313" key="3">
    <source>
        <dbReference type="EMBL" id="AUJ32466.1"/>
    </source>
</evidence>
<dbReference type="RefSeq" id="WP_057886800.1">
    <property type="nucleotide sequence ID" value="NZ_CP018180.1"/>
</dbReference>
<dbReference type="PRINTS" id="PR01438">
    <property type="entry name" value="UNVRSLSTRESS"/>
</dbReference>
<dbReference type="CDD" id="cd00293">
    <property type="entry name" value="USP-like"/>
    <property type="match status" value="1"/>
</dbReference>
<feature type="domain" description="UspA" evidence="2">
    <location>
        <begin position="5"/>
        <end position="148"/>
    </location>
</feature>
<reference evidence="3 4" key="1">
    <citation type="submission" date="2016-11" db="EMBL/GenBank/DDBJ databases">
        <title>Interaction between Lactobacillus species and yeast in water kefir.</title>
        <authorList>
            <person name="Behr J."/>
            <person name="Xu D."/>
            <person name="Vogel R.F."/>
        </authorList>
    </citation>
    <scope>NUCLEOTIDE SEQUENCE [LARGE SCALE GENOMIC DNA]</scope>
    <source>
        <strain evidence="3 4">TMW 1.1827</strain>
    </source>
</reference>
<dbReference type="GeneID" id="78521052"/>
<dbReference type="AlphaFoldDB" id="A0A3Q8CFL0"/>
<dbReference type="PANTHER" id="PTHR46268">
    <property type="entry name" value="STRESS RESPONSE PROTEIN NHAX"/>
    <property type="match status" value="1"/>
</dbReference>
<dbReference type="KEGG" id="lng:BSQ50_07745"/>
<dbReference type="Proteomes" id="UP000324497">
    <property type="component" value="Chromosome"/>
</dbReference>
<keyword evidence="4" id="KW-1185">Reference proteome</keyword>
<organism evidence="3 4">
    <name type="scientific">Liquorilactobacillus nagelii</name>
    <dbReference type="NCBI Taxonomy" id="82688"/>
    <lineage>
        <taxon>Bacteria</taxon>
        <taxon>Bacillati</taxon>
        <taxon>Bacillota</taxon>
        <taxon>Bacilli</taxon>
        <taxon>Lactobacillales</taxon>
        <taxon>Lactobacillaceae</taxon>
        <taxon>Liquorilactobacillus</taxon>
    </lineage>
</organism>
<dbReference type="InterPro" id="IPR014729">
    <property type="entry name" value="Rossmann-like_a/b/a_fold"/>
</dbReference>
<accession>A0A3Q8CFL0</accession>
<gene>
    <name evidence="3" type="ORF">BSQ50_07745</name>
</gene>
<dbReference type="InterPro" id="IPR006016">
    <property type="entry name" value="UspA"/>
</dbReference>
<evidence type="ECO:0000313" key="4">
    <source>
        <dbReference type="Proteomes" id="UP000324497"/>
    </source>
</evidence>
<dbReference type="SUPFAM" id="SSF52402">
    <property type="entry name" value="Adenine nucleotide alpha hydrolases-like"/>
    <property type="match status" value="1"/>
</dbReference>
<dbReference type="InterPro" id="IPR006015">
    <property type="entry name" value="Universal_stress_UspA"/>
</dbReference>
<sequence length="149" mass="16949">MTQPYQRILFATDQSENNITALERTAEYANKNNIQLDILYVLDPAIAGFGNTQIELSSESLYHLEEKSIGQLEIIKRRLIISGSSIYQVHVHLRIGDPRIIVAQEFPTEYQNDLIVLSSSRKNHLQRFFTGSVSSYVIKNAQADVVVMH</sequence>
<evidence type="ECO:0000259" key="2">
    <source>
        <dbReference type="Pfam" id="PF00582"/>
    </source>
</evidence>
<dbReference type="PANTHER" id="PTHR46268:SF6">
    <property type="entry name" value="UNIVERSAL STRESS PROTEIN UP12"/>
    <property type="match status" value="1"/>
</dbReference>
<dbReference type="Pfam" id="PF00582">
    <property type="entry name" value="Usp"/>
    <property type="match status" value="1"/>
</dbReference>
<protein>
    <recommendedName>
        <fullName evidence="2">UspA domain-containing protein</fullName>
    </recommendedName>
</protein>
<comment type="similarity">
    <text evidence="1">Belongs to the universal stress protein A family.</text>
</comment>
<dbReference type="EMBL" id="CP018180">
    <property type="protein sequence ID" value="AUJ32466.1"/>
    <property type="molecule type" value="Genomic_DNA"/>
</dbReference>
<dbReference type="Gene3D" id="3.40.50.620">
    <property type="entry name" value="HUPs"/>
    <property type="match status" value="1"/>
</dbReference>
<name>A0A3Q8CFL0_9LACO</name>
<evidence type="ECO:0000256" key="1">
    <source>
        <dbReference type="ARBA" id="ARBA00008791"/>
    </source>
</evidence>
<proteinExistence type="inferred from homology"/>